<evidence type="ECO:0000259" key="3">
    <source>
        <dbReference type="Pfam" id="PF01370"/>
    </source>
</evidence>
<dbReference type="InterPro" id="IPR001509">
    <property type="entry name" value="Epimerase_deHydtase"/>
</dbReference>
<proteinExistence type="inferred from homology"/>
<dbReference type="SUPFAM" id="SSF51735">
    <property type="entry name" value="NAD(P)-binding Rossmann-fold domains"/>
    <property type="match status" value="1"/>
</dbReference>
<dbReference type="eggNOG" id="COG0451">
    <property type="taxonomic scope" value="Bacteria"/>
</dbReference>
<dbReference type="STRING" id="709986.Deima_0225"/>
<reference evidence="4 5" key="1">
    <citation type="journal article" date="2011" name="Stand. Genomic Sci.">
        <title>Complete genome sequence of Deinococcus maricopensis type strain (LB-34).</title>
        <authorList>
            <person name="Pukall R."/>
            <person name="Zeytun A."/>
            <person name="Lucas S."/>
            <person name="Lapidus A."/>
            <person name="Hammon N."/>
            <person name="Deshpande S."/>
            <person name="Nolan M."/>
            <person name="Cheng J.F."/>
            <person name="Pitluck S."/>
            <person name="Liolios K."/>
            <person name="Pagani I."/>
            <person name="Mikhailova N."/>
            <person name="Ivanova N."/>
            <person name="Mavromatis K."/>
            <person name="Pati A."/>
            <person name="Tapia R."/>
            <person name="Han C."/>
            <person name="Goodwin L."/>
            <person name="Chen A."/>
            <person name="Palaniappan K."/>
            <person name="Land M."/>
            <person name="Hauser L."/>
            <person name="Chang Y.J."/>
            <person name="Jeffries C.D."/>
            <person name="Brambilla E.M."/>
            <person name="Rohde M."/>
            <person name="Goker M."/>
            <person name="Detter J.C."/>
            <person name="Woyke T."/>
            <person name="Bristow J."/>
            <person name="Eisen J.A."/>
            <person name="Markowitz V."/>
            <person name="Hugenholtz P."/>
            <person name="Kyrpides N.C."/>
            <person name="Klenk H.P."/>
        </authorList>
    </citation>
    <scope>NUCLEOTIDE SEQUENCE [LARGE SCALE GENOMIC DNA]</scope>
    <source>
        <strain evidence="5">DSM 21211 / LMG 22137 / NRRL B-23946 / LB-34</strain>
    </source>
</reference>
<evidence type="ECO:0000256" key="1">
    <source>
        <dbReference type="ARBA" id="ARBA00023002"/>
    </source>
</evidence>
<dbReference type="InterPro" id="IPR036291">
    <property type="entry name" value="NAD(P)-bd_dom_sf"/>
</dbReference>
<keyword evidence="5" id="KW-1185">Reference proteome</keyword>
<gene>
    <name evidence="4" type="ordered locus">Deima_0225</name>
</gene>
<dbReference type="EMBL" id="CP002454">
    <property type="protein sequence ID" value="ADV65889.1"/>
    <property type="molecule type" value="Genomic_DNA"/>
</dbReference>
<protein>
    <submittedName>
        <fullName evidence="4">NAD-dependent epimerase/dehydratase</fullName>
    </submittedName>
</protein>
<dbReference type="RefSeq" id="WP_013555394.1">
    <property type="nucleotide sequence ID" value="NC_014958.1"/>
</dbReference>
<organism evidence="4 5">
    <name type="scientific">Deinococcus maricopensis (strain DSM 21211 / LMG 22137 / NRRL B-23946 / LB-34)</name>
    <dbReference type="NCBI Taxonomy" id="709986"/>
    <lineage>
        <taxon>Bacteria</taxon>
        <taxon>Thermotogati</taxon>
        <taxon>Deinococcota</taxon>
        <taxon>Deinococci</taxon>
        <taxon>Deinococcales</taxon>
        <taxon>Deinococcaceae</taxon>
        <taxon>Deinococcus</taxon>
    </lineage>
</organism>
<dbReference type="HOGENOM" id="CLU_007383_6_0_0"/>
<evidence type="ECO:0000256" key="2">
    <source>
        <dbReference type="ARBA" id="ARBA00023445"/>
    </source>
</evidence>
<feature type="domain" description="NAD-dependent epimerase/dehydratase" evidence="3">
    <location>
        <begin position="2"/>
        <end position="216"/>
    </location>
</feature>
<dbReference type="OrthoDB" id="152510at2"/>
<name>E8U452_DEIML</name>
<keyword evidence="1" id="KW-0560">Oxidoreductase</keyword>
<evidence type="ECO:0000313" key="4">
    <source>
        <dbReference type="EMBL" id="ADV65889.1"/>
    </source>
</evidence>
<dbReference type="Gene3D" id="3.40.50.720">
    <property type="entry name" value="NAD(P)-binding Rossmann-like Domain"/>
    <property type="match status" value="1"/>
</dbReference>
<dbReference type="AlphaFoldDB" id="E8U452"/>
<evidence type="ECO:0000313" key="5">
    <source>
        <dbReference type="Proteomes" id="UP000008635"/>
    </source>
</evidence>
<dbReference type="PANTHER" id="PTHR10366">
    <property type="entry name" value="NAD DEPENDENT EPIMERASE/DEHYDRATASE"/>
    <property type="match status" value="1"/>
</dbReference>
<dbReference type="KEGG" id="dmr:Deima_0225"/>
<sequence>MVIVTGATGHLGAALIRALRAQERPVRALIRQDRRALEGLDVECAPGDLHDERALRRAFEGGDVVYHVAAHIALGHDAWPTLHAVNVHGTRNVVNACLAAGVRRLVHVSSVAALVGKPHATPVDEARPLVSSPHPFPYGYSKALAEQEVQRGLDAGLDAVIVRPTAILGPYDHRVGSTTQLVRRAALGEMPVALPGGFDFVDVRDVADGALRAETRAPRGADFILSGTWASTLDVARRAAALTGARPPAARSHYGSRTASPA</sequence>
<reference evidence="5" key="2">
    <citation type="submission" date="2011-01" db="EMBL/GenBank/DDBJ databases">
        <title>The complete genome of Deinococcus maricopensis DSM 21211.</title>
        <authorList>
            <consortium name="US DOE Joint Genome Institute (JGI-PGF)"/>
            <person name="Lucas S."/>
            <person name="Copeland A."/>
            <person name="Lapidus A."/>
            <person name="Goodwin L."/>
            <person name="Pitluck S."/>
            <person name="Kyrpides N."/>
            <person name="Mavromatis K."/>
            <person name="Pagani I."/>
            <person name="Ivanova N."/>
            <person name="Ovchinnikova G."/>
            <person name="Zeytun A."/>
            <person name="Detter J.C."/>
            <person name="Han C."/>
            <person name="Land M."/>
            <person name="Hauser L."/>
            <person name="Markowitz V."/>
            <person name="Cheng J.-F."/>
            <person name="Hugenholtz P."/>
            <person name="Woyke T."/>
            <person name="Wu D."/>
            <person name="Pukall R."/>
            <person name="Gehrich-Schroeter G."/>
            <person name="Brambilla E."/>
            <person name="Klenk H.-P."/>
            <person name="Eisen J.A."/>
        </authorList>
    </citation>
    <scope>NUCLEOTIDE SEQUENCE [LARGE SCALE GENOMIC DNA]</scope>
    <source>
        <strain evidence="5">DSM 21211 / LMG 22137 / NRRL B-23946 / LB-34</strain>
    </source>
</reference>
<dbReference type="GO" id="GO:0016616">
    <property type="term" value="F:oxidoreductase activity, acting on the CH-OH group of donors, NAD or NADP as acceptor"/>
    <property type="evidence" value="ECO:0007669"/>
    <property type="project" value="TreeGrafter"/>
</dbReference>
<dbReference type="PANTHER" id="PTHR10366:SF564">
    <property type="entry name" value="STEROL-4-ALPHA-CARBOXYLATE 3-DEHYDROGENASE, DECARBOXYLATING"/>
    <property type="match status" value="1"/>
</dbReference>
<accession>E8U452</accession>
<comment type="similarity">
    <text evidence="2">Belongs to the NAD(P)-dependent epimerase/dehydratase family. Dihydroflavonol-4-reductase subfamily.</text>
</comment>
<dbReference type="InterPro" id="IPR050425">
    <property type="entry name" value="NAD(P)_dehydrat-like"/>
</dbReference>
<dbReference type="Pfam" id="PF01370">
    <property type="entry name" value="Epimerase"/>
    <property type="match status" value="1"/>
</dbReference>
<dbReference type="Proteomes" id="UP000008635">
    <property type="component" value="Chromosome"/>
</dbReference>